<dbReference type="NCBIfam" id="NF004689">
    <property type="entry name" value="PRK06031.1"/>
    <property type="match status" value="1"/>
</dbReference>
<dbReference type="Proteomes" id="UP001265259">
    <property type="component" value="Unassembled WGS sequence"/>
</dbReference>
<keyword evidence="2" id="KW-0808">Transferase</keyword>
<accession>A0ABU3DHQ5</accession>
<dbReference type="RefSeq" id="WP_311691571.1">
    <property type="nucleotide sequence ID" value="NZ_JAVRHL010000003.1"/>
</dbReference>
<keyword evidence="3" id="KW-1185">Reference proteome</keyword>
<gene>
    <name evidence="2" type="ORF">RM543_11030</name>
</gene>
<dbReference type="PANTHER" id="PTHR43218:SF1">
    <property type="entry name" value="PHOSPHORIBOSYLTRANSFERASE"/>
    <property type="match status" value="1"/>
</dbReference>
<dbReference type="CDD" id="cd06223">
    <property type="entry name" value="PRTases_typeI"/>
    <property type="match status" value="1"/>
</dbReference>
<sequence length="225" mass="24303">MEDHDFWQDFLNADEAPAAPFDRSYPARLPDGRVLLLPIRPLKGTRHAIASLILGQASFAVEAALADALAERLKVHAPEIVIGLPTLGLSLARAVAQRLGHARYVPLGTSRKFWYDPALSVPLSSITSPDSTKRLYLDPRLLPLLEGRRTAMIDDAISTGSSMRAGLELLDLAGRPPVVLGAAMLQTERWRGLLDQLPVEGAFRSPLLEGAPGAWRVAANQAPPA</sequence>
<dbReference type="GO" id="GO:0016757">
    <property type="term" value="F:glycosyltransferase activity"/>
    <property type="evidence" value="ECO:0007669"/>
    <property type="project" value="UniProtKB-KW"/>
</dbReference>
<dbReference type="EMBL" id="JAVRHL010000003">
    <property type="protein sequence ID" value="MDT0683222.1"/>
    <property type="molecule type" value="Genomic_DNA"/>
</dbReference>
<evidence type="ECO:0000313" key="2">
    <source>
        <dbReference type="EMBL" id="MDT0683222.1"/>
    </source>
</evidence>
<dbReference type="Pfam" id="PF00156">
    <property type="entry name" value="Pribosyltran"/>
    <property type="match status" value="1"/>
</dbReference>
<proteinExistence type="predicted"/>
<comment type="caution">
    <text evidence="2">The sequence shown here is derived from an EMBL/GenBank/DDBJ whole genome shotgun (WGS) entry which is preliminary data.</text>
</comment>
<name>A0ABU3DHQ5_9RHOB</name>
<protein>
    <submittedName>
        <fullName evidence="2">Phosphoribosyltransferase</fullName>
    </submittedName>
</protein>
<dbReference type="PANTHER" id="PTHR43218">
    <property type="entry name" value="PHOSPHORIBOSYLTRANSFERASE-RELATED"/>
    <property type="match status" value="1"/>
</dbReference>
<reference evidence="2 3" key="1">
    <citation type="submission" date="2023-09" db="EMBL/GenBank/DDBJ databases">
        <authorList>
            <person name="Rey-Velasco X."/>
        </authorList>
    </citation>
    <scope>NUCLEOTIDE SEQUENCE [LARGE SCALE GENOMIC DNA]</scope>
    <source>
        <strain evidence="2 3">F158</strain>
    </source>
</reference>
<dbReference type="InterPro" id="IPR029057">
    <property type="entry name" value="PRTase-like"/>
</dbReference>
<feature type="domain" description="Phosphoribosyltransferase" evidence="1">
    <location>
        <begin position="63"/>
        <end position="171"/>
    </location>
</feature>
<dbReference type="Gene3D" id="3.40.50.2020">
    <property type="match status" value="1"/>
</dbReference>
<dbReference type="InterPro" id="IPR000836">
    <property type="entry name" value="PRTase_dom"/>
</dbReference>
<dbReference type="SUPFAM" id="SSF53271">
    <property type="entry name" value="PRTase-like"/>
    <property type="match status" value="1"/>
</dbReference>
<organism evidence="2 3">
    <name type="scientific">Tropicimonas omnivorans</name>
    <dbReference type="NCBI Taxonomy" id="3075590"/>
    <lineage>
        <taxon>Bacteria</taxon>
        <taxon>Pseudomonadati</taxon>
        <taxon>Pseudomonadota</taxon>
        <taxon>Alphaproteobacteria</taxon>
        <taxon>Rhodobacterales</taxon>
        <taxon>Roseobacteraceae</taxon>
        <taxon>Tropicimonas</taxon>
    </lineage>
</organism>
<evidence type="ECO:0000259" key="1">
    <source>
        <dbReference type="Pfam" id="PF00156"/>
    </source>
</evidence>
<evidence type="ECO:0000313" key="3">
    <source>
        <dbReference type="Proteomes" id="UP001265259"/>
    </source>
</evidence>
<keyword evidence="2" id="KW-0328">Glycosyltransferase</keyword>